<organism evidence="3 4">
    <name type="scientific">Anaeramoeba ignava</name>
    <name type="common">Anaerobic marine amoeba</name>
    <dbReference type="NCBI Taxonomy" id="1746090"/>
    <lineage>
        <taxon>Eukaryota</taxon>
        <taxon>Metamonada</taxon>
        <taxon>Anaeramoebidae</taxon>
        <taxon>Anaeramoeba</taxon>
    </lineage>
</organism>
<protein>
    <recommendedName>
        <fullName evidence="2">DUF402 domain-containing protein</fullName>
    </recommendedName>
</protein>
<dbReference type="InterPro" id="IPR035930">
    <property type="entry name" value="FomD-like_sf"/>
</dbReference>
<dbReference type="InterPro" id="IPR007295">
    <property type="entry name" value="DUF402"/>
</dbReference>
<dbReference type="PANTHER" id="PTHR39159">
    <property type="match status" value="1"/>
</dbReference>
<sequence length="536" mass="62799">MQFFSFENLIQTINDPTTVSLFPKGRYSTALIQILNQDYQQMFLSSEQRNRFPTIRKPMNQPNLTIQDISENSASLGFTAQGTQTHLQNLFVSLRKSIPSISGAIELNKGTILLGKVESVQIVKKKKDEKAQVKTYTVNLGSFTFGNWATSREDVEIGKYYLFQIVSKRNKLSDQIECKMDQNTLFNYGYQTWSCYLVYCPEMDEKTPLQNRVNILVNQKQEVEKDWIDNFLLPLLQSQQIQIPPKTLLYVLNPEANSTEILQEIGISTELLRVFFLYLENANKSGITTCYFENDNQIQNDKNKLYGHVLLSQGFHSMNMYLSTECKRILDEQRRKVLPTSPNHHLIRPIEFSPQLDFLDFISTKDKLSEKEKEKMSDLLLDYYFENVVFGRDDWRWEVQENIQYYDGFEDYQTEKYRIEKGDFDIYSFCYGSWVSIHRYCDKSGNFKCGYCNISLPIFVGFSYISYCDLEIDMIVLNDGSKKVVDEFEYSVLKERGLISEFVDEKIKVIIEKLKEFEIKSSDTKEDEKILNEFKF</sequence>
<gene>
    <name evidence="3" type="ORF">M0811_10587</name>
</gene>
<evidence type="ECO:0000259" key="2">
    <source>
        <dbReference type="Pfam" id="PF04167"/>
    </source>
</evidence>
<evidence type="ECO:0000256" key="1">
    <source>
        <dbReference type="ARBA" id="ARBA00022801"/>
    </source>
</evidence>
<dbReference type="Proteomes" id="UP001149090">
    <property type="component" value="Unassembled WGS sequence"/>
</dbReference>
<feature type="domain" description="DUF402" evidence="2">
    <location>
        <begin position="407"/>
        <end position="516"/>
    </location>
</feature>
<dbReference type="Pfam" id="PF04167">
    <property type="entry name" value="DUF402"/>
    <property type="match status" value="1"/>
</dbReference>
<proteinExistence type="predicted"/>
<name>A0A9Q0LE88_ANAIG</name>
<dbReference type="InterPro" id="IPR050212">
    <property type="entry name" value="Ntdp-like"/>
</dbReference>
<keyword evidence="4" id="KW-1185">Reference proteome</keyword>
<dbReference type="AlphaFoldDB" id="A0A9Q0LE88"/>
<accession>A0A9Q0LE88</accession>
<keyword evidence="1" id="KW-0378">Hydrolase</keyword>
<reference evidence="3" key="1">
    <citation type="submission" date="2022-10" db="EMBL/GenBank/DDBJ databases">
        <title>Novel sulphate-reducing endosymbionts in the free-living metamonad Anaeramoeba.</title>
        <authorList>
            <person name="Jerlstrom-Hultqvist J."/>
            <person name="Cepicka I."/>
            <person name="Gallot-Lavallee L."/>
            <person name="Salas-Leiva D."/>
            <person name="Curtis B.A."/>
            <person name="Zahonova K."/>
            <person name="Pipaliya S."/>
            <person name="Dacks J."/>
            <person name="Roger A.J."/>
        </authorList>
    </citation>
    <scope>NUCLEOTIDE SEQUENCE</scope>
    <source>
        <strain evidence="3">BMAN</strain>
    </source>
</reference>
<evidence type="ECO:0000313" key="3">
    <source>
        <dbReference type="EMBL" id="KAJ5071103.1"/>
    </source>
</evidence>
<dbReference type="EMBL" id="JAPDFW010000091">
    <property type="protein sequence ID" value="KAJ5071103.1"/>
    <property type="molecule type" value="Genomic_DNA"/>
</dbReference>
<dbReference type="SUPFAM" id="SSF159234">
    <property type="entry name" value="FomD-like"/>
    <property type="match status" value="1"/>
</dbReference>
<dbReference type="PANTHER" id="PTHR39159:SF1">
    <property type="entry name" value="UPF0374 PROTEIN YGAC"/>
    <property type="match status" value="1"/>
</dbReference>
<evidence type="ECO:0000313" key="4">
    <source>
        <dbReference type="Proteomes" id="UP001149090"/>
    </source>
</evidence>
<dbReference type="Gene3D" id="2.40.380.10">
    <property type="entry name" value="FomD-like"/>
    <property type="match status" value="1"/>
</dbReference>
<comment type="caution">
    <text evidence="3">The sequence shown here is derived from an EMBL/GenBank/DDBJ whole genome shotgun (WGS) entry which is preliminary data.</text>
</comment>
<dbReference type="GO" id="GO:0016787">
    <property type="term" value="F:hydrolase activity"/>
    <property type="evidence" value="ECO:0007669"/>
    <property type="project" value="UniProtKB-KW"/>
</dbReference>